<dbReference type="InterPro" id="IPR037185">
    <property type="entry name" value="EmrE-like"/>
</dbReference>
<sequence length="117" mass="13298">MEVAIIKQEFMLAILFLGMTLFGAFGGFSFKRLSDYPIGFNKGFLLFFMLGGSLYFLGAIFNIILLRYLPYTLVYPLSSITYVWTTILAYFLLAEKMTLRKIVGILLIIMGALLLIK</sequence>
<evidence type="ECO:0000256" key="3">
    <source>
        <dbReference type="ARBA" id="ARBA00022692"/>
    </source>
</evidence>
<accession>A0ABU1ITF6</accession>
<dbReference type="EMBL" id="JAVDQH010000002">
    <property type="protein sequence ID" value="MDR6242546.1"/>
    <property type="molecule type" value="Genomic_DNA"/>
</dbReference>
<evidence type="ECO:0000256" key="5">
    <source>
        <dbReference type="ARBA" id="ARBA00023136"/>
    </source>
</evidence>
<proteinExistence type="inferred from homology"/>
<feature type="transmembrane region" description="Helical" evidence="6">
    <location>
        <begin position="43"/>
        <end position="66"/>
    </location>
</feature>
<dbReference type="Pfam" id="PF00892">
    <property type="entry name" value="EamA"/>
    <property type="match status" value="1"/>
</dbReference>
<organism evidence="8 9">
    <name type="scientific">Paenibacillus hunanensis</name>
    <dbReference type="NCBI Taxonomy" id="539262"/>
    <lineage>
        <taxon>Bacteria</taxon>
        <taxon>Bacillati</taxon>
        <taxon>Bacillota</taxon>
        <taxon>Bacilli</taxon>
        <taxon>Bacillales</taxon>
        <taxon>Paenibacillaceae</taxon>
        <taxon>Paenibacillus</taxon>
    </lineage>
</organism>
<name>A0ABU1ITF6_9BACL</name>
<feature type="domain" description="EamA" evidence="7">
    <location>
        <begin position="12"/>
        <end position="116"/>
    </location>
</feature>
<evidence type="ECO:0000256" key="6">
    <source>
        <dbReference type="SAM" id="Phobius"/>
    </source>
</evidence>
<evidence type="ECO:0000313" key="8">
    <source>
        <dbReference type="EMBL" id="MDR6242546.1"/>
    </source>
</evidence>
<evidence type="ECO:0000259" key="7">
    <source>
        <dbReference type="Pfam" id="PF00892"/>
    </source>
</evidence>
<dbReference type="InterPro" id="IPR000620">
    <property type="entry name" value="EamA_dom"/>
</dbReference>
<dbReference type="Gene3D" id="1.10.3730.20">
    <property type="match status" value="1"/>
</dbReference>
<evidence type="ECO:0000313" key="9">
    <source>
        <dbReference type="Proteomes" id="UP001185028"/>
    </source>
</evidence>
<evidence type="ECO:0000256" key="1">
    <source>
        <dbReference type="ARBA" id="ARBA00004127"/>
    </source>
</evidence>
<gene>
    <name evidence="8" type="ORF">JOC58_000430</name>
</gene>
<dbReference type="Proteomes" id="UP001185028">
    <property type="component" value="Unassembled WGS sequence"/>
</dbReference>
<reference evidence="8 9" key="1">
    <citation type="submission" date="2023-07" db="EMBL/GenBank/DDBJ databases">
        <title>Genomic Encyclopedia of Type Strains, Phase IV (KMG-IV): sequencing the most valuable type-strain genomes for metagenomic binning, comparative biology and taxonomic classification.</title>
        <authorList>
            <person name="Goeker M."/>
        </authorList>
    </citation>
    <scope>NUCLEOTIDE SEQUENCE [LARGE SCALE GENOMIC DNA]</scope>
    <source>
        <strain evidence="8 9">DSM 22170</strain>
    </source>
</reference>
<keyword evidence="5 6" id="KW-0472">Membrane</keyword>
<comment type="subcellular location">
    <subcellularLocation>
        <location evidence="1">Endomembrane system</location>
        <topology evidence="1">Multi-pass membrane protein</topology>
    </subcellularLocation>
</comment>
<feature type="transmembrane region" description="Helical" evidence="6">
    <location>
        <begin position="99"/>
        <end position="116"/>
    </location>
</feature>
<keyword evidence="3 6" id="KW-0812">Transmembrane</keyword>
<evidence type="ECO:0000256" key="4">
    <source>
        <dbReference type="ARBA" id="ARBA00022989"/>
    </source>
</evidence>
<evidence type="ECO:0000256" key="2">
    <source>
        <dbReference type="ARBA" id="ARBA00007362"/>
    </source>
</evidence>
<protein>
    <submittedName>
        <fullName evidence="8">Drug/metabolite transporter (DMT)-like permease</fullName>
    </submittedName>
</protein>
<comment type="similarity">
    <text evidence="2">Belongs to the EamA transporter family.</text>
</comment>
<dbReference type="PANTHER" id="PTHR12570">
    <property type="match status" value="1"/>
</dbReference>
<dbReference type="InterPro" id="IPR008521">
    <property type="entry name" value="Mg_trans_NIPA"/>
</dbReference>
<keyword evidence="9" id="KW-1185">Reference proteome</keyword>
<feature type="transmembrane region" description="Helical" evidence="6">
    <location>
        <begin position="12"/>
        <end position="31"/>
    </location>
</feature>
<comment type="caution">
    <text evidence="8">The sequence shown here is derived from an EMBL/GenBank/DDBJ whole genome shotgun (WGS) entry which is preliminary data.</text>
</comment>
<feature type="transmembrane region" description="Helical" evidence="6">
    <location>
        <begin position="73"/>
        <end position="93"/>
    </location>
</feature>
<dbReference type="SUPFAM" id="SSF103481">
    <property type="entry name" value="Multidrug resistance efflux transporter EmrE"/>
    <property type="match status" value="1"/>
</dbReference>
<keyword evidence="4 6" id="KW-1133">Transmembrane helix</keyword>